<evidence type="ECO:0000313" key="3">
    <source>
        <dbReference type="Proteomes" id="UP000812287"/>
    </source>
</evidence>
<accession>A0A9P8ARI6</accession>
<dbReference type="InterPro" id="IPR032675">
    <property type="entry name" value="LRR_dom_sf"/>
</dbReference>
<dbReference type="InterPro" id="IPR001810">
    <property type="entry name" value="F-box_dom"/>
</dbReference>
<name>A0A9P8ARI6_9AGAR</name>
<dbReference type="Proteomes" id="UP000812287">
    <property type="component" value="Unassembled WGS sequence"/>
</dbReference>
<dbReference type="Gene3D" id="3.80.10.10">
    <property type="entry name" value="Ribonuclease Inhibitor"/>
    <property type="match status" value="1"/>
</dbReference>
<dbReference type="AlphaFoldDB" id="A0A9P8ARI6"/>
<evidence type="ECO:0000313" key="2">
    <source>
        <dbReference type="EMBL" id="KAG7443902.1"/>
    </source>
</evidence>
<gene>
    <name evidence="2" type="ORF">BT62DRAFT_934482</name>
</gene>
<dbReference type="SUPFAM" id="SSF52047">
    <property type="entry name" value="RNI-like"/>
    <property type="match status" value="1"/>
</dbReference>
<dbReference type="EMBL" id="MU250542">
    <property type="protein sequence ID" value="KAG7443902.1"/>
    <property type="molecule type" value="Genomic_DNA"/>
</dbReference>
<dbReference type="RefSeq" id="XP_043037402.1">
    <property type="nucleotide sequence ID" value="XM_043186739.1"/>
</dbReference>
<dbReference type="GeneID" id="66109036"/>
<organism evidence="2 3">
    <name type="scientific">Guyanagaster necrorhizus</name>
    <dbReference type="NCBI Taxonomy" id="856835"/>
    <lineage>
        <taxon>Eukaryota</taxon>
        <taxon>Fungi</taxon>
        <taxon>Dikarya</taxon>
        <taxon>Basidiomycota</taxon>
        <taxon>Agaricomycotina</taxon>
        <taxon>Agaricomycetes</taxon>
        <taxon>Agaricomycetidae</taxon>
        <taxon>Agaricales</taxon>
        <taxon>Marasmiineae</taxon>
        <taxon>Physalacriaceae</taxon>
        <taxon>Guyanagaster</taxon>
    </lineage>
</organism>
<keyword evidence="3" id="KW-1185">Reference proteome</keyword>
<comment type="caution">
    <text evidence="2">The sequence shown here is derived from an EMBL/GenBank/DDBJ whole genome shotgun (WGS) entry which is preliminary data.</text>
</comment>
<sequence>MSIEKRISAASPSSITPQVWLESLHILFYISGWISCDSDFDHPPSFFVFNQNNEYPSDAEREKMKLVANNVLLALHSINVEIGASGQTSPEHQARLRGRGDRLNRIRDEYVEVLAPIRVLPPEILGEIFRLAVDLRIAYRVTDVPWKLSHVCRKWRCLALSDSHLWARIYIDNAKTSANRITRPILDAMLTRSGSQHLTVTYSEARHTGPSDLYLLERLLENSERWREVNLHFSASTIQRLQMLRYRLPKLSSLFLNPLDNSTGLPVIDFLRHSPSLESLTLDGFKASTRFIIGAANLVYFDDSRFGDVKIDELHAEYLGIIRCSPRLQRFHSIHWPNSSSTWRALSPPILHTSLTDISTRDSSFLQSLTLPSLTTVEAWPLTEPEDDNTSNDFAEALIQLLEKSRCSLTSLTINDIAVRDAGLWVKIFKLSPGLRDLDINFATLWNDDYPQNLQRVFHEMTAAGPGGHNLCPSLERFSFELDIKLLCEEVDVLVHGLKPMLLSRSPRATTSSSLSHVFVDIGVTEDELEKLDEILFYVRDLTELCEKNCDWSVNICWD</sequence>
<proteinExistence type="predicted"/>
<dbReference type="Pfam" id="PF12937">
    <property type="entry name" value="F-box-like"/>
    <property type="match status" value="1"/>
</dbReference>
<evidence type="ECO:0000259" key="1">
    <source>
        <dbReference type="Pfam" id="PF12937"/>
    </source>
</evidence>
<reference evidence="2" key="1">
    <citation type="submission" date="2020-11" db="EMBL/GenBank/DDBJ databases">
        <title>Adaptations for nitrogen fixation in a non-lichenized fungal sporocarp promotes dispersal by wood-feeding termites.</title>
        <authorList>
            <consortium name="DOE Joint Genome Institute"/>
            <person name="Koch R.A."/>
            <person name="Yoon G."/>
            <person name="Arayal U."/>
            <person name="Lail K."/>
            <person name="Amirebrahimi M."/>
            <person name="Labutti K."/>
            <person name="Lipzen A."/>
            <person name="Riley R."/>
            <person name="Barry K."/>
            <person name="Henrissat B."/>
            <person name="Grigoriev I.V."/>
            <person name="Herr J.R."/>
            <person name="Aime M.C."/>
        </authorList>
    </citation>
    <scope>NUCLEOTIDE SEQUENCE</scope>
    <source>
        <strain evidence="2">MCA 3950</strain>
    </source>
</reference>
<dbReference type="OrthoDB" id="3268380at2759"/>
<protein>
    <recommendedName>
        <fullName evidence="1">F-box domain-containing protein</fullName>
    </recommendedName>
</protein>
<feature type="domain" description="F-box" evidence="1">
    <location>
        <begin position="118"/>
        <end position="171"/>
    </location>
</feature>